<evidence type="ECO:0000313" key="3">
    <source>
        <dbReference type="EMBL" id="KFM80586.1"/>
    </source>
</evidence>
<dbReference type="SMART" id="SM00173">
    <property type="entry name" value="RAS"/>
    <property type="match status" value="1"/>
</dbReference>
<evidence type="ECO:0000313" key="4">
    <source>
        <dbReference type="Proteomes" id="UP000054359"/>
    </source>
</evidence>
<gene>
    <name evidence="3" type="ORF">X975_03948</name>
</gene>
<dbReference type="InterPro" id="IPR050227">
    <property type="entry name" value="Rab"/>
</dbReference>
<evidence type="ECO:0000256" key="1">
    <source>
        <dbReference type="ARBA" id="ARBA00022741"/>
    </source>
</evidence>
<feature type="non-terminal residue" evidence="3">
    <location>
        <position position="208"/>
    </location>
</feature>
<dbReference type="OrthoDB" id="5242532at2759"/>
<dbReference type="EMBL" id="KK121487">
    <property type="protein sequence ID" value="KFM80586.1"/>
    <property type="molecule type" value="Genomic_DNA"/>
</dbReference>
<dbReference type="SUPFAM" id="SSF52540">
    <property type="entry name" value="P-loop containing nucleoside triphosphate hydrolases"/>
    <property type="match status" value="1"/>
</dbReference>
<dbReference type="InterPro" id="IPR027417">
    <property type="entry name" value="P-loop_NTPase"/>
</dbReference>
<dbReference type="PROSITE" id="PS51419">
    <property type="entry name" value="RAB"/>
    <property type="match status" value="1"/>
</dbReference>
<keyword evidence="1" id="KW-0547">Nucleotide-binding</keyword>
<dbReference type="InterPro" id="IPR005225">
    <property type="entry name" value="Small_GTP-bd"/>
</dbReference>
<dbReference type="STRING" id="407821.A0A087UT97"/>
<accession>A0A087UT97</accession>
<dbReference type="NCBIfam" id="TIGR00231">
    <property type="entry name" value="small_GTP"/>
    <property type="match status" value="1"/>
</dbReference>
<keyword evidence="4" id="KW-1185">Reference proteome</keyword>
<proteinExistence type="predicted"/>
<dbReference type="InterPro" id="IPR001806">
    <property type="entry name" value="Small_GTPase"/>
</dbReference>
<dbReference type="SMART" id="SM00175">
    <property type="entry name" value="RAB"/>
    <property type="match status" value="1"/>
</dbReference>
<reference evidence="3 4" key="1">
    <citation type="submission" date="2013-11" db="EMBL/GenBank/DDBJ databases">
        <title>Genome sequencing of Stegodyphus mimosarum.</title>
        <authorList>
            <person name="Bechsgaard J."/>
        </authorList>
    </citation>
    <scope>NUCLEOTIDE SEQUENCE [LARGE SCALE GENOMIC DNA]</scope>
</reference>
<dbReference type="CDD" id="cd00154">
    <property type="entry name" value="Rab"/>
    <property type="match status" value="1"/>
</dbReference>
<organism evidence="3 4">
    <name type="scientific">Stegodyphus mimosarum</name>
    <name type="common">African social velvet spider</name>
    <dbReference type="NCBI Taxonomy" id="407821"/>
    <lineage>
        <taxon>Eukaryota</taxon>
        <taxon>Metazoa</taxon>
        <taxon>Ecdysozoa</taxon>
        <taxon>Arthropoda</taxon>
        <taxon>Chelicerata</taxon>
        <taxon>Arachnida</taxon>
        <taxon>Araneae</taxon>
        <taxon>Araneomorphae</taxon>
        <taxon>Entelegynae</taxon>
        <taxon>Eresoidea</taxon>
        <taxon>Eresidae</taxon>
        <taxon>Stegodyphus</taxon>
    </lineage>
</organism>
<dbReference type="FunFam" id="3.40.50.300:FF:001447">
    <property type="entry name" value="Ras-related protein Rab-1B"/>
    <property type="match status" value="1"/>
</dbReference>
<dbReference type="Gene3D" id="3.40.50.300">
    <property type="entry name" value="P-loop containing nucleotide triphosphate hydrolases"/>
    <property type="match status" value="1"/>
</dbReference>
<keyword evidence="2" id="KW-0342">GTP-binding</keyword>
<dbReference type="GO" id="GO:0003924">
    <property type="term" value="F:GTPase activity"/>
    <property type="evidence" value="ECO:0007669"/>
    <property type="project" value="InterPro"/>
</dbReference>
<protein>
    <submittedName>
        <fullName evidence="3">Ras-related protein Rab-13</fullName>
    </submittedName>
</protein>
<dbReference type="Pfam" id="PF00071">
    <property type="entry name" value="Ras"/>
    <property type="match status" value="1"/>
</dbReference>
<dbReference type="Proteomes" id="UP000054359">
    <property type="component" value="Unassembled WGS sequence"/>
</dbReference>
<dbReference type="GO" id="GO:0005525">
    <property type="term" value="F:GTP binding"/>
    <property type="evidence" value="ECO:0007669"/>
    <property type="project" value="UniProtKB-KW"/>
</dbReference>
<sequence length="208" mass="23549">MSGNTISKSEGCQAFGKTTIWSDLKYAKCKDTYPKGPPFRLAKRNVEDVEKKKLCPVAIIGDCAVGISCICNRICYGKFEETYVSVLPEYFKILEELDMKIPVWSVKGNERFKSYNEHFLSRAKGIIIVYEITSTWSLESALRILNSKESYRSDVVFLLLGNKKDLATHREVSYECGRFIAEAHGALFSEVSAKTGEGIKEAWTKFVR</sequence>
<dbReference type="PRINTS" id="PR00449">
    <property type="entry name" value="RASTRNSFRMNG"/>
</dbReference>
<dbReference type="PANTHER" id="PTHR47977">
    <property type="entry name" value="RAS-RELATED PROTEIN RAB"/>
    <property type="match status" value="1"/>
</dbReference>
<dbReference type="AlphaFoldDB" id="A0A087UT97"/>
<name>A0A087UT97_STEMI</name>
<dbReference type="PROSITE" id="PS51421">
    <property type="entry name" value="RAS"/>
    <property type="match status" value="1"/>
</dbReference>
<evidence type="ECO:0000256" key="2">
    <source>
        <dbReference type="ARBA" id="ARBA00023134"/>
    </source>
</evidence>